<feature type="transmembrane region" description="Helical" evidence="1">
    <location>
        <begin position="72"/>
        <end position="94"/>
    </location>
</feature>
<gene>
    <name evidence="2" type="ORF">LMTR13_01535</name>
</gene>
<dbReference type="KEGG" id="bic:LMTR13_01535"/>
<keyword evidence="1" id="KW-0472">Membrane</keyword>
<reference evidence="2 3" key="1">
    <citation type="submission" date="2016-07" db="EMBL/GenBank/DDBJ databases">
        <title>Complete genome sequence of Bradyrhizobium icense LMTR 13T, a potential inoculant strain isolated from lima bean (Phaseolus lunatus) in Peru.</title>
        <authorList>
            <person name="Ormeno-Orrillo E."/>
            <person name="Duran D."/>
            <person name="Rogel M.A."/>
            <person name="Rey L."/>
            <person name="Imperial J."/>
            <person name="Ruiz-Argueso T."/>
            <person name="Martinez-Romero E."/>
        </authorList>
    </citation>
    <scope>NUCLEOTIDE SEQUENCE [LARGE SCALE GENOMIC DNA]</scope>
    <source>
        <strain evidence="2 3">LMTR 13</strain>
    </source>
</reference>
<feature type="transmembrane region" description="Helical" evidence="1">
    <location>
        <begin position="46"/>
        <end position="65"/>
    </location>
</feature>
<dbReference type="EMBL" id="CP016428">
    <property type="protein sequence ID" value="ANW05196.1"/>
    <property type="molecule type" value="Genomic_DNA"/>
</dbReference>
<evidence type="ECO:0008006" key="4">
    <source>
        <dbReference type="Google" id="ProtNLM"/>
    </source>
</evidence>
<sequence length="146" mass="16260">MIIRFLAVILTGLAVIAPAAHLFELRHKMQMSEQDYFVVQRIYVGWWVIGLFLPAALIANLALAVEVRGDQLALWLAVAAAALILVNLAIFLIWTNPVNVATDNWTVKPKDWQASRRHWEYSHAVNAGVTLLAFCVATLAALRVKT</sequence>
<dbReference type="AlphaFoldDB" id="A0A1B1UR82"/>
<dbReference type="Proteomes" id="UP000092839">
    <property type="component" value="Chromosome"/>
</dbReference>
<feature type="transmembrane region" description="Helical" evidence="1">
    <location>
        <begin position="121"/>
        <end position="142"/>
    </location>
</feature>
<protein>
    <recommendedName>
        <fullName evidence="4">DUF1772 domain-containing protein</fullName>
    </recommendedName>
</protein>
<keyword evidence="1" id="KW-0812">Transmembrane</keyword>
<proteinExistence type="predicted"/>
<name>A0A1B1UR82_9BRAD</name>
<keyword evidence="1" id="KW-1133">Transmembrane helix</keyword>
<accession>A0A1B1UR82</accession>
<evidence type="ECO:0000313" key="3">
    <source>
        <dbReference type="Proteomes" id="UP000092839"/>
    </source>
</evidence>
<dbReference type="RefSeq" id="WP_065732326.1">
    <property type="nucleotide sequence ID" value="NZ_CP016428.1"/>
</dbReference>
<evidence type="ECO:0000313" key="2">
    <source>
        <dbReference type="EMBL" id="ANW05196.1"/>
    </source>
</evidence>
<evidence type="ECO:0000256" key="1">
    <source>
        <dbReference type="SAM" id="Phobius"/>
    </source>
</evidence>
<dbReference type="STRING" id="1274631.LMTR13_01535"/>
<organism evidence="2 3">
    <name type="scientific">Bradyrhizobium icense</name>
    <dbReference type="NCBI Taxonomy" id="1274631"/>
    <lineage>
        <taxon>Bacteria</taxon>
        <taxon>Pseudomonadati</taxon>
        <taxon>Pseudomonadota</taxon>
        <taxon>Alphaproteobacteria</taxon>
        <taxon>Hyphomicrobiales</taxon>
        <taxon>Nitrobacteraceae</taxon>
        <taxon>Bradyrhizobium</taxon>
    </lineage>
</organism>
<keyword evidence="3" id="KW-1185">Reference proteome</keyword>